<evidence type="ECO:0000313" key="1">
    <source>
        <dbReference type="EMBL" id="GHC72733.1"/>
    </source>
</evidence>
<dbReference type="Proteomes" id="UP000626210">
    <property type="component" value="Unassembled WGS sequence"/>
</dbReference>
<name>A0ABQ3FX51_9BURK</name>
<comment type="caution">
    <text evidence="1">The sequence shown here is derived from an EMBL/GenBank/DDBJ whole genome shotgun (WGS) entry which is preliminary data.</text>
</comment>
<sequence>MLRSFNPKRQADRARQVAERRIAEKAARRGALLATQGRAASMGPADLAPAPKAEIVRSEAYRRVVALLPCRCCGIAGYSQAAHGSQGKGMALKASDLELFPLCSDRPDKRGCHSMLDQGALYPKEVRRTLETAWARDTQRQILTLGLWPKDLPVPEIP</sequence>
<accession>A0ABQ3FX51</accession>
<proteinExistence type="predicted"/>
<organism evidence="1 2">
    <name type="scientific">Pseudorhodoferax aquiterrae</name>
    <dbReference type="NCBI Taxonomy" id="747304"/>
    <lineage>
        <taxon>Bacteria</taxon>
        <taxon>Pseudomonadati</taxon>
        <taxon>Pseudomonadota</taxon>
        <taxon>Betaproteobacteria</taxon>
        <taxon>Burkholderiales</taxon>
        <taxon>Comamonadaceae</taxon>
    </lineage>
</organism>
<dbReference type="RefSeq" id="WP_189685744.1">
    <property type="nucleotide sequence ID" value="NZ_BMYK01000002.1"/>
</dbReference>
<evidence type="ECO:0000313" key="2">
    <source>
        <dbReference type="Proteomes" id="UP000626210"/>
    </source>
</evidence>
<reference evidence="2" key="1">
    <citation type="journal article" date="2019" name="Int. J. Syst. Evol. Microbiol.">
        <title>The Global Catalogue of Microorganisms (GCM) 10K type strain sequencing project: providing services to taxonomists for standard genome sequencing and annotation.</title>
        <authorList>
            <consortium name="The Broad Institute Genomics Platform"/>
            <consortium name="The Broad Institute Genome Sequencing Center for Infectious Disease"/>
            <person name="Wu L."/>
            <person name="Ma J."/>
        </authorList>
    </citation>
    <scope>NUCLEOTIDE SEQUENCE [LARGE SCALE GENOMIC DNA]</scope>
    <source>
        <strain evidence="2">KCTC 23314</strain>
    </source>
</reference>
<dbReference type="Gene3D" id="3.30.50.20">
    <property type="entry name" value="prophage-derive protein ybcO"/>
    <property type="match status" value="1"/>
</dbReference>
<gene>
    <name evidence="1" type="ORF">GCM10007320_08810</name>
</gene>
<protein>
    <recommendedName>
        <fullName evidence="3">DUF968 domain-containing protein</fullName>
    </recommendedName>
</protein>
<evidence type="ECO:0008006" key="3">
    <source>
        <dbReference type="Google" id="ProtNLM"/>
    </source>
</evidence>
<keyword evidence="2" id="KW-1185">Reference proteome</keyword>
<dbReference type="EMBL" id="BMYK01000002">
    <property type="protein sequence ID" value="GHC72733.1"/>
    <property type="molecule type" value="Genomic_DNA"/>
</dbReference>